<organism evidence="1 2">
    <name type="scientific">Exiguobacterium chiriqhucha RW-2</name>
    <dbReference type="NCBI Taxonomy" id="1345023"/>
    <lineage>
        <taxon>Bacteria</taxon>
        <taxon>Bacillati</taxon>
        <taxon>Bacillota</taxon>
        <taxon>Bacilli</taxon>
        <taxon>Bacillales</taxon>
        <taxon>Bacillales Family XII. Incertae Sedis</taxon>
        <taxon>Exiguobacterium</taxon>
    </lineage>
</organism>
<protein>
    <submittedName>
        <fullName evidence="1">Uncharacterized protein</fullName>
    </submittedName>
</protein>
<dbReference type="Proteomes" id="UP000016464">
    <property type="component" value="Unassembled WGS sequence"/>
</dbReference>
<sequence length="42" mass="5134">MTDFTIIYQLFNYMLNITKQTSELNPLIAKFILQFDYRLEEN</sequence>
<reference evidence="1 2" key="1">
    <citation type="journal article" date="2013" name="Genome Announc.">
        <title>Draft Genome Sequence of Exiguobacterium pavilionensis Strain RW-2, with Wide Thermal, Salinity, and pH Tolerance, Isolated from Modern Freshwater Microbialites.</title>
        <authorList>
            <person name="White R.A.III."/>
            <person name="Grassa C.J."/>
            <person name="Suttle C.A."/>
        </authorList>
    </citation>
    <scope>NUCLEOTIDE SEQUENCE [LARGE SCALE GENOMIC DNA]</scope>
    <source>
        <strain evidence="1 2">RW-2</strain>
    </source>
</reference>
<dbReference type="AlphaFoldDB" id="U1LTA1"/>
<evidence type="ECO:0000313" key="1">
    <source>
        <dbReference type="EMBL" id="ERG65759.1"/>
    </source>
</evidence>
<evidence type="ECO:0000313" key="2">
    <source>
        <dbReference type="Proteomes" id="UP000016464"/>
    </source>
</evidence>
<name>U1LTA1_9BACL</name>
<dbReference type="EMBL" id="ATCL01000022">
    <property type="protein sequence ID" value="ERG65759.1"/>
    <property type="molecule type" value="Genomic_DNA"/>
</dbReference>
<proteinExistence type="predicted"/>
<gene>
    <name evidence="1" type="ORF">M467_00625</name>
</gene>
<accession>U1LTA1</accession>
<keyword evidence="2" id="KW-1185">Reference proteome</keyword>
<comment type="caution">
    <text evidence="1">The sequence shown here is derived from an EMBL/GenBank/DDBJ whole genome shotgun (WGS) entry which is preliminary data.</text>
</comment>